<dbReference type="SUPFAM" id="SSF55486">
    <property type="entry name" value="Metalloproteases ('zincins'), catalytic domain"/>
    <property type="match status" value="1"/>
</dbReference>
<organism evidence="4 5">
    <name type="scientific">Actinia tenebrosa</name>
    <name type="common">Australian red waratah sea anemone</name>
    <dbReference type="NCBI Taxonomy" id="6105"/>
    <lineage>
        <taxon>Eukaryota</taxon>
        <taxon>Metazoa</taxon>
        <taxon>Cnidaria</taxon>
        <taxon>Anthozoa</taxon>
        <taxon>Hexacorallia</taxon>
        <taxon>Actiniaria</taxon>
        <taxon>Actiniidae</taxon>
        <taxon>Actinia</taxon>
    </lineage>
</organism>
<dbReference type="InterPro" id="IPR001506">
    <property type="entry name" value="Peptidase_M12A"/>
</dbReference>
<keyword evidence="2" id="KW-0732">Signal</keyword>
<dbReference type="InterPro" id="IPR024079">
    <property type="entry name" value="MetalloPept_cat_dom_sf"/>
</dbReference>
<evidence type="ECO:0000256" key="2">
    <source>
        <dbReference type="RuleBase" id="RU361183"/>
    </source>
</evidence>
<keyword evidence="1 2" id="KW-0482">Metalloprotease</keyword>
<dbReference type="AlphaFoldDB" id="A0A6P8HTK3"/>
<feature type="active site" evidence="1">
    <location>
        <position position="142"/>
    </location>
</feature>
<keyword evidence="4" id="KW-1185">Reference proteome</keyword>
<dbReference type="OrthoDB" id="291007at2759"/>
<keyword evidence="1 2" id="KW-0645">Protease</keyword>
<feature type="domain" description="Peptidase M12A" evidence="3">
    <location>
        <begin position="46"/>
        <end position="256"/>
    </location>
</feature>
<dbReference type="RefSeq" id="XP_031556015.1">
    <property type="nucleotide sequence ID" value="XM_031700155.1"/>
</dbReference>
<evidence type="ECO:0000313" key="6">
    <source>
        <dbReference type="RefSeq" id="XP_031556016.1"/>
    </source>
</evidence>
<dbReference type="SMART" id="SM00235">
    <property type="entry name" value="ZnMc"/>
    <property type="match status" value="1"/>
</dbReference>
<evidence type="ECO:0000259" key="3">
    <source>
        <dbReference type="PROSITE" id="PS51864"/>
    </source>
</evidence>
<dbReference type="KEGG" id="aten:116292807"/>
<evidence type="ECO:0000256" key="1">
    <source>
        <dbReference type="PROSITE-ProRule" id="PRU01211"/>
    </source>
</evidence>
<accession>A0A6P8HTK3</accession>
<feature type="binding site" evidence="1">
    <location>
        <position position="151"/>
    </location>
    <ligand>
        <name>Zn(2+)</name>
        <dbReference type="ChEBI" id="CHEBI:29105"/>
        <note>catalytic</note>
    </ligand>
</feature>
<dbReference type="Proteomes" id="UP000515163">
    <property type="component" value="Unplaced"/>
</dbReference>
<dbReference type="PANTHER" id="PTHR10127">
    <property type="entry name" value="DISCOIDIN, CUB, EGF, LAMININ , AND ZINC METALLOPROTEASE DOMAIN CONTAINING"/>
    <property type="match status" value="1"/>
</dbReference>
<evidence type="ECO:0000313" key="4">
    <source>
        <dbReference type="Proteomes" id="UP000515163"/>
    </source>
</evidence>
<feature type="binding site" evidence="1">
    <location>
        <position position="145"/>
    </location>
    <ligand>
        <name>Zn(2+)</name>
        <dbReference type="ChEBI" id="CHEBI:29105"/>
        <note>catalytic</note>
    </ligand>
</feature>
<protein>
    <recommendedName>
        <fullName evidence="2">Metalloendopeptidase</fullName>
        <ecNumber evidence="2">3.4.24.-</ecNumber>
    </recommendedName>
</protein>
<comment type="caution">
    <text evidence="1">Lacks conserved residue(s) required for the propagation of feature annotation.</text>
</comment>
<feature type="binding site" evidence="1">
    <location>
        <position position="141"/>
    </location>
    <ligand>
        <name>Zn(2+)</name>
        <dbReference type="ChEBI" id="CHEBI:29105"/>
        <note>catalytic</note>
    </ligand>
</feature>
<reference evidence="5 6" key="1">
    <citation type="submission" date="2025-04" db="UniProtKB">
        <authorList>
            <consortium name="RefSeq"/>
        </authorList>
    </citation>
    <scope>IDENTIFICATION</scope>
    <source>
        <tissue evidence="5 6">Tentacle</tissue>
    </source>
</reference>
<feature type="signal peptide" evidence="2">
    <location>
        <begin position="1"/>
        <end position="17"/>
    </location>
</feature>
<keyword evidence="1 2" id="KW-0862">Zinc</keyword>
<dbReference type="GO" id="GO:0008270">
    <property type="term" value="F:zinc ion binding"/>
    <property type="evidence" value="ECO:0007669"/>
    <property type="project" value="UniProtKB-UniRule"/>
</dbReference>
<dbReference type="InterPro" id="IPR006026">
    <property type="entry name" value="Peptidase_Metallo"/>
</dbReference>
<dbReference type="EC" id="3.4.24.-" evidence="2"/>
<dbReference type="Gene3D" id="3.40.390.10">
    <property type="entry name" value="Collagenase (Catalytic Domain)"/>
    <property type="match status" value="1"/>
</dbReference>
<gene>
    <name evidence="5 6" type="primary">LOC116292807</name>
</gene>
<dbReference type="InterPro" id="IPR034035">
    <property type="entry name" value="Astacin-like_dom"/>
</dbReference>
<dbReference type="GO" id="GO:0006508">
    <property type="term" value="P:proteolysis"/>
    <property type="evidence" value="ECO:0007669"/>
    <property type="project" value="UniProtKB-KW"/>
</dbReference>
<dbReference type="RefSeq" id="XP_031556016.1">
    <property type="nucleotide sequence ID" value="XM_031700156.1"/>
</dbReference>
<dbReference type="Pfam" id="PF01400">
    <property type="entry name" value="Astacin"/>
    <property type="match status" value="1"/>
</dbReference>
<evidence type="ECO:0000313" key="5">
    <source>
        <dbReference type="RefSeq" id="XP_031556015.1"/>
    </source>
</evidence>
<name>A0A6P8HTK3_ACTTE</name>
<sequence length="259" mass="29476">MYYTILAILLITKGAQAILWEKEEEIISTDRHLVLISGGGDALSERGITNNATVLWPNATVFYSFNETMDQTTRDLVKKGIEMWENKTCLRFKLRTNETDFIMVTFGKNCESEAIGRKGGEQFVKVGTPDTFWCSDFEIAHEFGHAIGFYHEHVRPDRDEYVKICYDNIDLEKKYIEPNFGKKQDIDSRNSPYDYSTFMHYPRYAGSGSKRTSSGNLLPLLVPLKKGPDGKDPIVGQVRHLTDLDVHQANILYGCQGTN</sequence>
<proteinExistence type="predicted"/>
<comment type="cofactor">
    <cofactor evidence="1 2">
        <name>Zn(2+)</name>
        <dbReference type="ChEBI" id="CHEBI:29105"/>
    </cofactor>
    <text evidence="1 2">Binds 1 zinc ion per subunit.</text>
</comment>
<keyword evidence="1 2" id="KW-0378">Hydrolase</keyword>
<dbReference type="GO" id="GO:0004222">
    <property type="term" value="F:metalloendopeptidase activity"/>
    <property type="evidence" value="ECO:0007669"/>
    <property type="project" value="UniProtKB-UniRule"/>
</dbReference>
<keyword evidence="1 2" id="KW-0479">Metal-binding</keyword>
<dbReference type="PRINTS" id="PR00480">
    <property type="entry name" value="ASTACIN"/>
</dbReference>
<dbReference type="CDD" id="cd04280">
    <property type="entry name" value="ZnMc_astacin_like"/>
    <property type="match status" value="1"/>
</dbReference>
<dbReference type="PANTHER" id="PTHR10127:SF850">
    <property type="entry name" value="METALLOENDOPEPTIDASE"/>
    <property type="match status" value="1"/>
</dbReference>
<dbReference type="GeneID" id="116292807"/>
<dbReference type="PROSITE" id="PS51864">
    <property type="entry name" value="ASTACIN"/>
    <property type="match status" value="1"/>
</dbReference>
<feature type="chain" id="PRO_5044519114" description="Metalloendopeptidase" evidence="2">
    <location>
        <begin position="18"/>
        <end position="259"/>
    </location>
</feature>